<dbReference type="GO" id="GO:0042956">
    <property type="term" value="P:maltodextrin transmembrane transport"/>
    <property type="evidence" value="ECO:0007669"/>
    <property type="project" value="TreeGrafter"/>
</dbReference>
<dbReference type="Pfam" id="PF13416">
    <property type="entry name" value="SBP_bac_8"/>
    <property type="match status" value="1"/>
</dbReference>
<dbReference type="PRINTS" id="PR00181">
    <property type="entry name" value="MALTOSEBP"/>
</dbReference>
<keyword evidence="2" id="KW-0813">Transport</keyword>
<keyword evidence="4 5" id="KW-0732">Signal</keyword>
<name>A0A511MUY9_DEIC1</name>
<comment type="similarity">
    <text evidence="1">Belongs to the bacterial solute-binding protein 1 family.</text>
</comment>
<evidence type="ECO:0000256" key="4">
    <source>
        <dbReference type="ARBA" id="ARBA00022729"/>
    </source>
</evidence>
<evidence type="ECO:0000256" key="1">
    <source>
        <dbReference type="ARBA" id="ARBA00008520"/>
    </source>
</evidence>
<keyword evidence="3" id="KW-0762">Sugar transport</keyword>
<dbReference type="Gene3D" id="3.40.190.10">
    <property type="entry name" value="Periplasmic binding protein-like II"/>
    <property type="match status" value="2"/>
</dbReference>
<feature type="signal peptide" evidence="5">
    <location>
        <begin position="1"/>
        <end position="20"/>
    </location>
</feature>
<comment type="caution">
    <text evidence="6">The sequence shown here is derived from an EMBL/GenBank/DDBJ whole genome shotgun (WGS) entry which is preliminary data.</text>
</comment>
<dbReference type="GO" id="GO:0015768">
    <property type="term" value="P:maltose transport"/>
    <property type="evidence" value="ECO:0007669"/>
    <property type="project" value="TreeGrafter"/>
</dbReference>
<evidence type="ECO:0000256" key="5">
    <source>
        <dbReference type="SAM" id="SignalP"/>
    </source>
</evidence>
<dbReference type="AlphaFoldDB" id="A0A511MUY9"/>
<protein>
    <submittedName>
        <fullName evidence="6">Maltose ABC transporter substrate-binding protein</fullName>
    </submittedName>
</protein>
<dbReference type="EMBL" id="BJXB01000001">
    <property type="protein sequence ID" value="GEM44410.1"/>
    <property type="molecule type" value="Genomic_DNA"/>
</dbReference>
<accession>A0A511MUY9</accession>
<gene>
    <name evidence="6" type="ORF">DC3_00450</name>
</gene>
<sequence>MKRTIFSITAVLCLAASAHAEKLTIWTGLDGKELEWLTQTAKDFSKTKEGAGVTVDVVVVPYNEIDNKLKQSAPTGTGPDLLGLLPHDRVGALATAGVLEPVAQYLDAKTKFDLPASALDAMSYNGKLFGFPAFGEAVAIVYNKKLLPGGIPKTWNSFISTSQKLTNPQAQQFGFLTNITLPYTVYGFYSSMGAYVFGKKADGSFNPADIGLGNAGAVKGAQLLADMRFKQGLIPAGAEATDVQKDLFTKGKLAMWLTGPWDIGDVKKAGIDYGVGVPPKPTGAKGKFSPFVGIQGILMNAYGKNKPKAAQLAKYLTNAQNQTDMNTIGGRIPVSKSAVRKLKNDPVVAGFGAAIAAGTPMPNIPEMGSVWNPWNNAISLSVKTANADIQGLLGKAVGQMVTK</sequence>
<dbReference type="GO" id="GO:0055052">
    <property type="term" value="C:ATP-binding cassette (ABC) transporter complex, substrate-binding subunit-containing"/>
    <property type="evidence" value="ECO:0007669"/>
    <property type="project" value="TreeGrafter"/>
</dbReference>
<reference evidence="6 7" key="1">
    <citation type="submission" date="2019-07" db="EMBL/GenBank/DDBJ databases">
        <title>Whole genome shotgun sequence of Deinococcus cellulosilyticus NBRC 106333.</title>
        <authorList>
            <person name="Hosoyama A."/>
            <person name="Uohara A."/>
            <person name="Ohji S."/>
            <person name="Ichikawa N."/>
        </authorList>
    </citation>
    <scope>NUCLEOTIDE SEQUENCE [LARGE SCALE GENOMIC DNA]</scope>
    <source>
        <strain evidence="6 7">NBRC 106333</strain>
    </source>
</reference>
<organism evidence="6 7">
    <name type="scientific">Deinococcus cellulosilyticus (strain DSM 18568 / NBRC 106333 / KACC 11606 / 5516J-15)</name>
    <dbReference type="NCBI Taxonomy" id="1223518"/>
    <lineage>
        <taxon>Bacteria</taxon>
        <taxon>Thermotogati</taxon>
        <taxon>Deinococcota</taxon>
        <taxon>Deinococci</taxon>
        <taxon>Deinococcales</taxon>
        <taxon>Deinococcaceae</taxon>
        <taxon>Deinococcus</taxon>
    </lineage>
</organism>
<dbReference type="InterPro" id="IPR006060">
    <property type="entry name" value="Maltose/Cyclodextrin-bd"/>
</dbReference>
<feature type="chain" id="PRO_5021965372" evidence="5">
    <location>
        <begin position="21"/>
        <end position="403"/>
    </location>
</feature>
<dbReference type="SUPFAM" id="SSF53850">
    <property type="entry name" value="Periplasmic binding protein-like II"/>
    <property type="match status" value="1"/>
</dbReference>
<dbReference type="InterPro" id="IPR006059">
    <property type="entry name" value="SBP"/>
</dbReference>
<dbReference type="PANTHER" id="PTHR30061">
    <property type="entry name" value="MALTOSE-BINDING PERIPLASMIC PROTEIN"/>
    <property type="match status" value="1"/>
</dbReference>
<keyword evidence="7" id="KW-1185">Reference proteome</keyword>
<dbReference type="RefSeq" id="WP_146881573.1">
    <property type="nucleotide sequence ID" value="NZ_BJXB01000001.1"/>
</dbReference>
<dbReference type="PANTHER" id="PTHR30061:SF50">
    <property type="entry name" value="MALTOSE_MALTODEXTRIN-BINDING PERIPLASMIC PROTEIN"/>
    <property type="match status" value="1"/>
</dbReference>
<dbReference type="CDD" id="cd13586">
    <property type="entry name" value="PBP2_Maltose_binding_like"/>
    <property type="match status" value="1"/>
</dbReference>
<dbReference type="Proteomes" id="UP000321306">
    <property type="component" value="Unassembled WGS sequence"/>
</dbReference>
<proteinExistence type="inferred from homology"/>
<dbReference type="GO" id="GO:1901982">
    <property type="term" value="F:maltose binding"/>
    <property type="evidence" value="ECO:0007669"/>
    <property type="project" value="TreeGrafter"/>
</dbReference>
<dbReference type="GO" id="GO:0015144">
    <property type="term" value="F:carbohydrate transmembrane transporter activity"/>
    <property type="evidence" value="ECO:0007669"/>
    <property type="project" value="InterPro"/>
</dbReference>
<evidence type="ECO:0000256" key="3">
    <source>
        <dbReference type="ARBA" id="ARBA00022597"/>
    </source>
</evidence>
<evidence type="ECO:0000313" key="7">
    <source>
        <dbReference type="Proteomes" id="UP000321306"/>
    </source>
</evidence>
<dbReference type="OrthoDB" id="9766758at2"/>
<evidence type="ECO:0000256" key="2">
    <source>
        <dbReference type="ARBA" id="ARBA00022448"/>
    </source>
</evidence>
<evidence type="ECO:0000313" key="6">
    <source>
        <dbReference type="EMBL" id="GEM44410.1"/>
    </source>
</evidence>